<dbReference type="EMBL" id="AUXX01000016">
    <property type="protein sequence ID" value="KZN66900.1"/>
    <property type="molecule type" value="Genomic_DNA"/>
</dbReference>
<organism evidence="1 2">
    <name type="scientific">Pseudoalteromonas luteoviolacea S4060-1</name>
    <dbReference type="NCBI Taxonomy" id="1365257"/>
    <lineage>
        <taxon>Bacteria</taxon>
        <taxon>Pseudomonadati</taxon>
        <taxon>Pseudomonadota</taxon>
        <taxon>Gammaproteobacteria</taxon>
        <taxon>Alteromonadales</taxon>
        <taxon>Pseudoalteromonadaceae</taxon>
        <taxon>Pseudoalteromonas</taxon>
    </lineage>
</organism>
<gene>
    <name evidence="1" type="ORF">N478_18915</name>
</gene>
<dbReference type="AlphaFoldDB" id="A0A167MSZ0"/>
<accession>A0A167MSZ0</accession>
<evidence type="ECO:0008006" key="3">
    <source>
        <dbReference type="Google" id="ProtNLM"/>
    </source>
</evidence>
<proteinExistence type="predicted"/>
<evidence type="ECO:0000313" key="2">
    <source>
        <dbReference type="Proteomes" id="UP000076661"/>
    </source>
</evidence>
<sequence length="153" mass="17417">MTTIAYHHPTQTICVDSLTTTARTIVTHHAQKCQPVYNGYVFASGNCAEIYHLLSNWRKNCFEAIECTFFFIDKADQVFYGEIRHGRRFIEPLEVNWAIGSGANWAIAAMDFGKSAFEAVQYACRRDKSTGGRIHSFCIRNKAKWINEVPTQS</sequence>
<reference evidence="1 2" key="1">
    <citation type="submission" date="2013-07" db="EMBL/GenBank/DDBJ databases">
        <title>Comparative Genomic and Metabolomic Analysis of Twelve Strains of Pseudoalteromonas luteoviolacea.</title>
        <authorList>
            <person name="Vynne N.G."/>
            <person name="Mansson M."/>
            <person name="Gram L."/>
        </authorList>
    </citation>
    <scope>NUCLEOTIDE SEQUENCE [LARGE SCALE GENOMIC DNA]</scope>
    <source>
        <strain evidence="1 2">S4060-1</strain>
    </source>
</reference>
<name>A0A167MSZ0_9GAMM</name>
<dbReference type="Proteomes" id="UP000076661">
    <property type="component" value="Unassembled WGS sequence"/>
</dbReference>
<comment type="caution">
    <text evidence="1">The sequence shown here is derived from an EMBL/GenBank/DDBJ whole genome shotgun (WGS) entry which is preliminary data.</text>
</comment>
<dbReference type="RefSeq" id="WP_063371591.1">
    <property type="nucleotide sequence ID" value="NZ_AUXX01000016.1"/>
</dbReference>
<dbReference type="SUPFAM" id="SSF56235">
    <property type="entry name" value="N-terminal nucleophile aminohydrolases (Ntn hydrolases)"/>
    <property type="match status" value="1"/>
</dbReference>
<evidence type="ECO:0000313" key="1">
    <source>
        <dbReference type="EMBL" id="KZN66900.1"/>
    </source>
</evidence>
<protein>
    <recommendedName>
        <fullName evidence="3">Proteasome subunit alpha</fullName>
    </recommendedName>
</protein>
<dbReference type="InterPro" id="IPR029055">
    <property type="entry name" value="Ntn_hydrolases_N"/>
</dbReference>
<dbReference type="PATRIC" id="fig|1365257.3.peg.2477"/>